<dbReference type="PANTHER" id="PTHR22842">
    <property type="entry name" value="WD40 REPEAT PROTEIN"/>
    <property type="match status" value="1"/>
</dbReference>
<evidence type="ECO:0000256" key="2">
    <source>
        <dbReference type="ARBA" id="ARBA00022490"/>
    </source>
</evidence>
<evidence type="ECO:0000313" key="6">
    <source>
        <dbReference type="EMBL" id="CAG7822853.1"/>
    </source>
</evidence>
<name>A0A8J2PH61_9HEXA</name>
<protein>
    <recommendedName>
        <fullName evidence="3">WD repeat domain-containing protein 83</fullName>
    </recommendedName>
    <alternativeName>
        <fullName evidence="4">Mitogen-activated protein kinase organizer 1</fullName>
    </alternativeName>
</protein>
<comment type="caution">
    <text evidence="6">The sequence shown here is derived from an EMBL/GenBank/DDBJ whole genome shotgun (WGS) entry which is preliminary data.</text>
</comment>
<evidence type="ECO:0000256" key="1">
    <source>
        <dbReference type="ARBA" id="ARBA00004496"/>
    </source>
</evidence>
<accession>A0A8J2PH61</accession>
<dbReference type="Pfam" id="PF00400">
    <property type="entry name" value="WD40"/>
    <property type="match status" value="4"/>
</dbReference>
<dbReference type="PROSITE" id="PS00678">
    <property type="entry name" value="WD_REPEATS_1"/>
    <property type="match status" value="1"/>
</dbReference>
<dbReference type="PROSITE" id="PS50294">
    <property type="entry name" value="WD_REPEATS_REGION"/>
    <property type="match status" value="3"/>
</dbReference>
<comment type="subcellular location">
    <subcellularLocation>
        <location evidence="1">Cytoplasm</location>
    </subcellularLocation>
</comment>
<dbReference type="GO" id="GO:0005737">
    <property type="term" value="C:cytoplasm"/>
    <property type="evidence" value="ECO:0007669"/>
    <property type="project" value="UniProtKB-SubCell"/>
</dbReference>
<dbReference type="InterPro" id="IPR051980">
    <property type="entry name" value="WD_repeat_MORG1"/>
</dbReference>
<feature type="repeat" description="WD" evidence="5">
    <location>
        <begin position="99"/>
        <end position="140"/>
    </location>
</feature>
<dbReference type="PANTHER" id="PTHR22842:SF3">
    <property type="entry name" value="WD REPEAT DOMAIN-CONTAINING PROTEIN 83"/>
    <property type="match status" value="1"/>
</dbReference>
<evidence type="ECO:0000256" key="3">
    <source>
        <dbReference type="ARBA" id="ARBA00040453"/>
    </source>
</evidence>
<dbReference type="CDD" id="cd00200">
    <property type="entry name" value="WD40"/>
    <property type="match status" value="1"/>
</dbReference>
<evidence type="ECO:0000256" key="4">
    <source>
        <dbReference type="ARBA" id="ARBA00042222"/>
    </source>
</evidence>
<dbReference type="PROSITE" id="PS50082">
    <property type="entry name" value="WD_REPEATS_2"/>
    <property type="match status" value="3"/>
</dbReference>
<reference evidence="6" key="1">
    <citation type="submission" date="2021-06" db="EMBL/GenBank/DDBJ databases">
        <authorList>
            <person name="Hodson N. C."/>
            <person name="Mongue J. A."/>
            <person name="Jaron S. K."/>
        </authorList>
    </citation>
    <scope>NUCLEOTIDE SEQUENCE</scope>
</reference>
<proteinExistence type="predicted"/>
<keyword evidence="2" id="KW-0963">Cytoplasm</keyword>
<evidence type="ECO:0000313" key="7">
    <source>
        <dbReference type="Proteomes" id="UP000708208"/>
    </source>
</evidence>
<dbReference type="Proteomes" id="UP000708208">
    <property type="component" value="Unassembled WGS sequence"/>
</dbReference>
<dbReference type="GO" id="GO:0000398">
    <property type="term" value="P:mRNA splicing, via spliceosome"/>
    <property type="evidence" value="ECO:0007669"/>
    <property type="project" value="TreeGrafter"/>
</dbReference>
<dbReference type="GO" id="GO:0071013">
    <property type="term" value="C:catalytic step 2 spliceosome"/>
    <property type="evidence" value="ECO:0007669"/>
    <property type="project" value="TreeGrafter"/>
</dbReference>
<dbReference type="InterPro" id="IPR019775">
    <property type="entry name" value="WD40_repeat_CS"/>
</dbReference>
<dbReference type="EMBL" id="CAJVCH010527687">
    <property type="protein sequence ID" value="CAG7822853.1"/>
    <property type="molecule type" value="Genomic_DNA"/>
</dbReference>
<feature type="repeat" description="WD" evidence="5">
    <location>
        <begin position="15"/>
        <end position="47"/>
    </location>
</feature>
<sequence>MSGDKEKNFDCIQNIKCNQGSIRAVRFNVDGDYILTCGADRTIKLWSWARGVQLANYQGHSAEVSDARGSCDNAQILSGSVDRNVTLWDVETLRISRRWRCHNSSVTCVQFNEESSLAISGSQDNSVKIYDVRSRAQREIQTLNEPTDTVTSLAVSQDTILVGSADGYTRSYDIRNGKLTVDCMGEAVTSVAISRDCASNLVSVADGTCKLIDKSTGQLLASYRGFNEARYYDYKVESCFDNSDRWVIVTSPLGKLFIFDLISENVKETLDLGQSVVSVCCHPQADRIAAASGSSVSIFSSAEVD</sequence>
<keyword evidence="7" id="KW-1185">Reference proteome</keyword>
<feature type="repeat" description="WD" evidence="5">
    <location>
        <begin position="57"/>
        <end position="98"/>
    </location>
</feature>
<dbReference type="AlphaFoldDB" id="A0A8J2PH61"/>
<dbReference type="OrthoDB" id="71437at2759"/>
<organism evidence="6 7">
    <name type="scientific">Allacma fusca</name>
    <dbReference type="NCBI Taxonomy" id="39272"/>
    <lineage>
        <taxon>Eukaryota</taxon>
        <taxon>Metazoa</taxon>
        <taxon>Ecdysozoa</taxon>
        <taxon>Arthropoda</taxon>
        <taxon>Hexapoda</taxon>
        <taxon>Collembola</taxon>
        <taxon>Symphypleona</taxon>
        <taxon>Sminthuridae</taxon>
        <taxon>Allacma</taxon>
    </lineage>
</organism>
<gene>
    <name evidence="6" type="ORF">AFUS01_LOCUS33103</name>
</gene>
<keyword evidence="5" id="KW-0853">WD repeat</keyword>
<evidence type="ECO:0000256" key="5">
    <source>
        <dbReference type="PROSITE-ProRule" id="PRU00221"/>
    </source>
</evidence>
<dbReference type="SMART" id="SM00320">
    <property type="entry name" value="WD40"/>
    <property type="match status" value="7"/>
</dbReference>
<dbReference type="InterPro" id="IPR001680">
    <property type="entry name" value="WD40_rpt"/>
</dbReference>